<dbReference type="InterPro" id="IPR007197">
    <property type="entry name" value="rSAM"/>
</dbReference>
<accession>A0A2G9YDM9</accession>
<evidence type="ECO:0000259" key="5">
    <source>
        <dbReference type="PROSITE" id="PS51918"/>
    </source>
</evidence>
<keyword evidence="1" id="KW-0949">S-adenosyl-L-methionine</keyword>
<gene>
    <name evidence="6" type="ORF">COX44_00720</name>
</gene>
<keyword evidence="2" id="KW-0479">Metal-binding</keyword>
<keyword evidence="3" id="KW-0408">Iron</keyword>
<dbReference type="Pfam" id="PF04055">
    <property type="entry name" value="Radical_SAM"/>
    <property type="match status" value="1"/>
</dbReference>
<sequence length="214" mass="24531">MSFADIEQCLIPQLNNVGLEYFSISGGEPLIRSDIYDILSLCGKQEFRTSLNSNLYNVGEDEARQLVDSGISSIQLSLHGPSEIHDFIVRKKGAFESVINAVRNIQDYKCKTGTEHPKLTICCVVSKHNQYNLVQTLNVVKELEVDTLFFHFIEWQDELLLKECDRKSRAEMTEREILQIDTENLMSQIEEIVSIAKSLKTKIFFHPIDYPLTK</sequence>
<dbReference type="InterPro" id="IPR050377">
    <property type="entry name" value="Radical_SAM_PqqE_MftC-like"/>
</dbReference>
<dbReference type="InterPro" id="IPR058240">
    <property type="entry name" value="rSAM_sf"/>
</dbReference>
<feature type="domain" description="Radical SAM core" evidence="5">
    <location>
        <begin position="1"/>
        <end position="196"/>
    </location>
</feature>
<dbReference type="PANTHER" id="PTHR11228:SF7">
    <property type="entry name" value="PQQA PEPTIDE CYCLASE"/>
    <property type="match status" value="1"/>
</dbReference>
<dbReference type="GO" id="GO:0003824">
    <property type="term" value="F:catalytic activity"/>
    <property type="evidence" value="ECO:0007669"/>
    <property type="project" value="InterPro"/>
</dbReference>
<dbReference type="InterPro" id="IPR013785">
    <property type="entry name" value="Aldolase_TIM"/>
</dbReference>
<proteinExistence type="predicted"/>
<evidence type="ECO:0000256" key="1">
    <source>
        <dbReference type="ARBA" id="ARBA00022691"/>
    </source>
</evidence>
<keyword evidence="4" id="KW-0411">Iron-sulfur</keyword>
<dbReference type="SUPFAM" id="SSF102114">
    <property type="entry name" value="Radical SAM enzymes"/>
    <property type="match status" value="1"/>
</dbReference>
<name>A0A2G9YDM9_9BACT</name>
<evidence type="ECO:0000256" key="3">
    <source>
        <dbReference type="ARBA" id="ARBA00023004"/>
    </source>
</evidence>
<dbReference type="Gene3D" id="3.20.20.70">
    <property type="entry name" value="Aldolase class I"/>
    <property type="match status" value="1"/>
</dbReference>
<dbReference type="GO" id="GO:0051536">
    <property type="term" value="F:iron-sulfur cluster binding"/>
    <property type="evidence" value="ECO:0007669"/>
    <property type="project" value="UniProtKB-KW"/>
</dbReference>
<protein>
    <recommendedName>
        <fullName evidence="5">Radical SAM core domain-containing protein</fullName>
    </recommendedName>
</protein>
<dbReference type="PROSITE" id="PS51918">
    <property type="entry name" value="RADICAL_SAM"/>
    <property type="match status" value="1"/>
</dbReference>
<dbReference type="AlphaFoldDB" id="A0A2G9YDM9"/>
<dbReference type="Proteomes" id="UP000231480">
    <property type="component" value="Unassembled WGS sequence"/>
</dbReference>
<evidence type="ECO:0000313" key="6">
    <source>
        <dbReference type="EMBL" id="PIP17292.1"/>
    </source>
</evidence>
<evidence type="ECO:0000256" key="4">
    <source>
        <dbReference type="ARBA" id="ARBA00023014"/>
    </source>
</evidence>
<comment type="caution">
    <text evidence="6">The sequence shown here is derived from an EMBL/GenBank/DDBJ whole genome shotgun (WGS) entry which is preliminary data.</text>
</comment>
<dbReference type="PANTHER" id="PTHR11228">
    <property type="entry name" value="RADICAL SAM DOMAIN PROTEIN"/>
    <property type="match status" value="1"/>
</dbReference>
<evidence type="ECO:0000313" key="7">
    <source>
        <dbReference type="Proteomes" id="UP000231480"/>
    </source>
</evidence>
<dbReference type="GO" id="GO:0046872">
    <property type="term" value="F:metal ion binding"/>
    <property type="evidence" value="ECO:0007669"/>
    <property type="project" value="UniProtKB-KW"/>
</dbReference>
<feature type="non-terminal residue" evidence="6">
    <location>
        <position position="214"/>
    </location>
</feature>
<dbReference type="GO" id="GO:0006783">
    <property type="term" value="P:heme biosynthetic process"/>
    <property type="evidence" value="ECO:0007669"/>
    <property type="project" value="TreeGrafter"/>
</dbReference>
<dbReference type="EMBL" id="PCRH01000017">
    <property type="protein sequence ID" value="PIP17292.1"/>
    <property type="molecule type" value="Genomic_DNA"/>
</dbReference>
<evidence type="ECO:0000256" key="2">
    <source>
        <dbReference type="ARBA" id="ARBA00022723"/>
    </source>
</evidence>
<reference evidence="6 7" key="1">
    <citation type="submission" date="2017-09" db="EMBL/GenBank/DDBJ databases">
        <title>Depth-based differentiation of microbial function through sediment-hosted aquifers and enrichment of novel symbionts in the deep terrestrial subsurface.</title>
        <authorList>
            <person name="Probst A.J."/>
            <person name="Ladd B."/>
            <person name="Jarett J.K."/>
            <person name="Geller-Mcgrath D.E."/>
            <person name="Sieber C.M."/>
            <person name="Emerson J.B."/>
            <person name="Anantharaman K."/>
            <person name="Thomas B.C."/>
            <person name="Malmstrom R."/>
            <person name="Stieglmeier M."/>
            <person name="Klingl A."/>
            <person name="Woyke T."/>
            <person name="Ryan C.M."/>
            <person name="Banfield J.F."/>
        </authorList>
    </citation>
    <scope>NUCLEOTIDE SEQUENCE [LARGE SCALE GENOMIC DNA]</scope>
    <source>
        <strain evidence="6">CG23_combo_of_CG06-09_8_20_14_all_37_13</strain>
    </source>
</reference>
<organism evidence="6 7">
    <name type="scientific">Candidatus Portnoybacteria bacterium CG23_combo_of_CG06-09_8_20_14_all_37_13</name>
    <dbReference type="NCBI Taxonomy" id="1974819"/>
    <lineage>
        <taxon>Bacteria</taxon>
        <taxon>Candidatus Portnoyibacteriota</taxon>
    </lineage>
</organism>
<dbReference type="CDD" id="cd01335">
    <property type="entry name" value="Radical_SAM"/>
    <property type="match status" value="1"/>
</dbReference>